<evidence type="ECO:0000259" key="2">
    <source>
        <dbReference type="Pfam" id="PF00419"/>
    </source>
</evidence>
<dbReference type="Proteomes" id="UP001234798">
    <property type="component" value="Chromosome"/>
</dbReference>
<dbReference type="Pfam" id="PF00419">
    <property type="entry name" value="Fimbrial"/>
    <property type="match status" value="1"/>
</dbReference>
<evidence type="ECO:0000313" key="4">
    <source>
        <dbReference type="Proteomes" id="UP001234798"/>
    </source>
</evidence>
<proteinExistence type="predicted"/>
<feature type="domain" description="Fimbrial-type adhesion" evidence="2">
    <location>
        <begin position="196"/>
        <end position="332"/>
    </location>
</feature>
<protein>
    <submittedName>
        <fullName evidence="3">Fimbrial protein</fullName>
    </submittedName>
</protein>
<dbReference type="RefSeq" id="WP_306937320.1">
    <property type="nucleotide sequence ID" value="NZ_CP132976.1"/>
</dbReference>
<evidence type="ECO:0000313" key="3">
    <source>
        <dbReference type="EMBL" id="WMD18311.1"/>
    </source>
</evidence>
<keyword evidence="1" id="KW-0732">Signal</keyword>
<reference evidence="3 4" key="1">
    <citation type="submission" date="2023-08" db="EMBL/GenBank/DDBJ databases">
        <title>Achromobacter seleniivolatilans sp. nov., isolated from seleniferous soil.</title>
        <authorList>
            <person name="Zhang S."/>
            <person name="Li K."/>
            <person name="Peng J."/>
            <person name="Zhao Q."/>
            <person name="Wang H."/>
            <person name="Guo Y."/>
        </authorList>
    </citation>
    <scope>NUCLEOTIDE SEQUENCE [LARGE SCALE GENOMIC DNA]</scope>
    <source>
        <strain evidence="3 4">R39</strain>
    </source>
</reference>
<feature type="chain" id="PRO_5045976852" evidence="1">
    <location>
        <begin position="23"/>
        <end position="332"/>
    </location>
</feature>
<dbReference type="InterPro" id="IPR036937">
    <property type="entry name" value="Adhesion_dom_fimbrial_sf"/>
</dbReference>
<organism evidence="3 4">
    <name type="scientific">Achromobacter seleniivolatilans</name>
    <dbReference type="NCBI Taxonomy" id="3047478"/>
    <lineage>
        <taxon>Bacteria</taxon>
        <taxon>Pseudomonadati</taxon>
        <taxon>Pseudomonadota</taxon>
        <taxon>Betaproteobacteria</taxon>
        <taxon>Burkholderiales</taxon>
        <taxon>Alcaligenaceae</taxon>
        <taxon>Achromobacter</taxon>
    </lineage>
</organism>
<dbReference type="EMBL" id="CP132976">
    <property type="protein sequence ID" value="WMD18311.1"/>
    <property type="molecule type" value="Genomic_DNA"/>
</dbReference>
<keyword evidence="4" id="KW-1185">Reference proteome</keyword>
<sequence>MNKFANLIILAMLLLFSGRSFAITCLKAGDIFEHHLQVNQTVAVPSDLPYGSMIWRSDEFAVSFSCWQSEVAERETVYLYLTPFDPTGPLLGPHIELGISINGKDTRCSQMNECKVKLDVPDFAGCNDPMGCKDKQRRVTLRFNLFLSKKSPPSTEPGGPITFPPEYFIAQIDGENWLNPIYDKNLRLYLTGLKIRHVGCSSTININPRVLNFGQIPAAAMKPDKPIKELPLTVTATRTCGAGYGLDATFKPTAGTVFQSTVLVPPNNKSVGIKLFRGPNKIPTGFNSIFELVKAPGAHSTVVPFTAQLVWMSNTAELGDFSAATTLEIYYK</sequence>
<accession>A0ABY9LU65</accession>
<dbReference type="SUPFAM" id="SSF49401">
    <property type="entry name" value="Bacterial adhesins"/>
    <property type="match status" value="1"/>
</dbReference>
<gene>
    <name evidence="3" type="ORF">RAS12_16850</name>
</gene>
<name>A0ABY9LU65_9BURK</name>
<dbReference type="InterPro" id="IPR008966">
    <property type="entry name" value="Adhesion_dom_sf"/>
</dbReference>
<dbReference type="Gene3D" id="2.60.40.1090">
    <property type="entry name" value="Fimbrial-type adhesion domain"/>
    <property type="match status" value="1"/>
</dbReference>
<feature type="signal peptide" evidence="1">
    <location>
        <begin position="1"/>
        <end position="22"/>
    </location>
</feature>
<evidence type="ECO:0000256" key="1">
    <source>
        <dbReference type="SAM" id="SignalP"/>
    </source>
</evidence>
<dbReference type="InterPro" id="IPR000259">
    <property type="entry name" value="Adhesion_dom_fimbrial"/>
</dbReference>